<proteinExistence type="predicted"/>
<reference evidence="1" key="1">
    <citation type="submission" date="2021-06" db="EMBL/GenBank/DDBJ databases">
        <authorList>
            <person name="Kallberg Y."/>
            <person name="Tangrot J."/>
            <person name="Rosling A."/>
        </authorList>
    </citation>
    <scope>NUCLEOTIDE SEQUENCE</scope>
    <source>
        <strain evidence="1">IL203A</strain>
    </source>
</reference>
<protein>
    <submittedName>
        <fullName evidence="1">2890_t:CDS:1</fullName>
    </submittedName>
</protein>
<keyword evidence="2" id="KW-1185">Reference proteome</keyword>
<gene>
    <name evidence="1" type="ORF">DHETER_LOCUS3329</name>
</gene>
<organism evidence="1 2">
    <name type="scientific">Dentiscutata heterogama</name>
    <dbReference type="NCBI Taxonomy" id="1316150"/>
    <lineage>
        <taxon>Eukaryota</taxon>
        <taxon>Fungi</taxon>
        <taxon>Fungi incertae sedis</taxon>
        <taxon>Mucoromycota</taxon>
        <taxon>Glomeromycotina</taxon>
        <taxon>Glomeromycetes</taxon>
        <taxon>Diversisporales</taxon>
        <taxon>Gigasporaceae</taxon>
        <taxon>Dentiscutata</taxon>
    </lineage>
</organism>
<comment type="caution">
    <text evidence="1">The sequence shown here is derived from an EMBL/GenBank/DDBJ whole genome shotgun (WGS) entry which is preliminary data.</text>
</comment>
<evidence type="ECO:0000313" key="2">
    <source>
        <dbReference type="Proteomes" id="UP000789702"/>
    </source>
</evidence>
<name>A0ACA9L336_9GLOM</name>
<accession>A0ACA9L336</accession>
<evidence type="ECO:0000313" key="1">
    <source>
        <dbReference type="EMBL" id="CAG8508176.1"/>
    </source>
</evidence>
<feature type="non-terminal residue" evidence="1">
    <location>
        <position position="1"/>
    </location>
</feature>
<dbReference type="EMBL" id="CAJVPU010002820">
    <property type="protein sequence ID" value="CAG8508176.1"/>
    <property type="molecule type" value="Genomic_DNA"/>
</dbReference>
<dbReference type="Proteomes" id="UP000789702">
    <property type="component" value="Unassembled WGS sequence"/>
</dbReference>
<sequence length="189" mass="22812">AQIQYRWNRMYNSLFVICWSLHPKYFRMRAIRPELTTIVKREASLLFEYLFPNKDITRFRMQLIDWTNEAYPFDFDGNWDNYLVENPVYFWNNLQNEKTDSFEQSVQVNRTNSDEENISDVEFDDVDNDNVLEQSDEENIMQTIENINNFNVNDQITFSNAMIESSIQNTHTNYRVTLENWLSLEKIDI</sequence>